<feature type="region of interest" description="Disordered" evidence="8">
    <location>
        <begin position="25"/>
        <end position="49"/>
    </location>
</feature>
<keyword evidence="5 7" id="KW-0573">Peptidoglycan synthesis</keyword>
<accession>A0ABW9QPX7</accession>
<dbReference type="InterPro" id="IPR050979">
    <property type="entry name" value="LD-transpeptidase"/>
</dbReference>
<protein>
    <submittedName>
        <fullName evidence="10">L,D-transpeptidase family protein</fullName>
    </submittedName>
</protein>
<evidence type="ECO:0000313" key="10">
    <source>
        <dbReference type="EMBL" id="MST31672.1"/>
    </source>
</evidence>
<keyword evidence="2" id="KW-0808">Transferase</keyword>
<dbReference type="Gene3D" id="2.40.440.10">
    <property type="entry name" value="L,D-transpeptidase catalytic domain-like"/>
    <property type="match status" value="1"/>
</dbReference>
<comment type="caution">
    <text evidence="10">The sequence shown here is derived from an EMBL/GenBank/DDBJ whole genome shotgun (WGS) entry which is preliminary data.</text>
</comment>
<evidence type="ECO:0000256" key="6">
    <source>
        <dbReference type="ARBA" id="ARBA00023316"/>
    </source>
</evidence>
<dbReference type="PANTHER" id="PTHR30582">
    <property type="entry name" value="L,D-TRANSPEPTIDASE"/>
    <property type="match status" value="1"/>
</dbReference>
<dbReference type="InterPro" id="IPR002477">
    <property type="entry name" value="Peptidoglycan-bd-like"/>
</dbReference>
<dbReference type="SUPFAM" id="SSF141523">
    <property type="entry name" value="L,D-transpeptidase catalytic domain-like"/>
    <property type="match status" value="1"/>
</dbReference>
<proteinExistence type="predicted"/>
<gene>
    <name evidence="10" type="ORF">GHK86_02880</name>
</gene>
<dbReference type="InterPro" id="IPR005490">
    <property type="entry name" value="LD_TPept_cat_dom"/>
</dbReference>
<dbReference type="SUPFAM" id="SSF47090">
    <property type="entry name" value="PGBD-like"/>
    <property type="match status" value="1"/>
</dbReference>
<evidence type="ECO:0000256" key="7">
    <source>
        <dbReference type="PROSITE-ProRule" id="PRU01373"/>
    </source>
</evidence>
<dbReference type="Pfam" id="PF13205">
    <property type="entry name" value="Big_5"/>
    <property type="match status" value="1"/>
</dbReference>
<evidence type="ECO:0000256" key="1">
    <source>
        <dbReference type="ARBA" id="ARBA00004752"/>
    </source>
</evidence>
<evidence type="ECO:0000259" key="9">
    <source>
        <dbReference type="PROSITE" id="PS52029"/>
    </source>
</evidence>
<keyword evidence="4 7" id="KW-0133">Cell shape</keyword>
<sequence>MVGGSAVVVAGLIVGVAACGAVPNAGSRSAAGSSSGGTGTATTAPSTTTTTVPLTVASVTPAPSSALPTDGAITIDFSAPLASPVQPTLTPPVAGHWSQSGRTLTFHPTGGYIPSTHEVVTVPQGIKAVEGGQSVALSSSYKLSYHVATGTYLRLQELLSELHYLPFTFQPSAQASTAAFVTETGSTPPSSSSTSTTPGTTAPSTTSTTAAPTTTTTAPALQREPTQADAISTSPVPGTLSWAYPNIPHDLAAAWSPGKANVLTKGAVMAFEADNGLAVDGIPGIQVWKTLLQAVATRKVDPHPYNFLMVNETGTEYLRIWSAGKFVYTTLANTGVPGAATAPGIYPVYLRYSHQIMRGTDVNGTKYAVPVSWISYFNGGDAVHGYPRASYGYPQSNGCVELPIPNADMMWNSAQGYDGYGVLVDVSSGPLGS</sequence>
<dbReference type="Pfam" id="PF01471">
    <property type="entry name" value="PG_binding_1"/>
    <property type="match status" value="1"/>
</dbReference>
<dbReference type="InterPro" id="IPR036365">
    <property type="entry name" value="PGBD-like_sf"/>
</dbReference>
<dbReference type="InterPro" id="IPR038063">
    <property type="entry name" value="Transpep_catalytic_dom"/>
</dbReference>
<dbReference type="InterPro" id="IPR032812">
    <property type="entry name" value="SbsA_Ig"/>
</dbReference>
<evidence type="ECO:0000256" key="2">
    <source>
        <dbReference type="ARBA" id="ARBA00022679"/>
    </source>
</evidence>
<reference evidence="10 11" key="1">
    <citation type="submission" date="2019-11" db="EMBL/GenBank/DDBJ databases">
        <title>Acidiferrimicrobium australis gen. nov., sp. nov., an acidophilic and obligately heterotrophic, member of the Actinobacteria that catalyses dissimilatory oxido- reduction of iron isolated from metal-rich acidic water in Chile.</title>
        <authorList>
            <person name="Gonzalez D."/>
            <person name="Huber K."/>
            <person name="Hedrich S."/>
            <person name="Rojas-Villalobos C."/>
            <person name="Quatrini R."/>
            <person name="Dinamarca M.A."/>
            <person name="Schwarz A."/>
            <person name="Canales C."/>
            <person name="Nancucheo I."/>
        </authorList>
    </citation>
    <scope>NUCLEOTIDE SEQUENCE [LARGE SCALE GENOMIC DNA]</scope>
    <source>
        <strain evidence="10 11">USS-CCA1</strain>
    </source>
</reference>
<feature type="active site" description="Proton donor/acceptor" evidence="7">
    <location>
        <position position="384"/>
    </location>
</feature>
<dbReference type="PANTHER" id="PTHR30582:SF2">
    <property type="entry name" value="L,D-TRANSPEPTIDASE YCIB-RELATED"/>
    <property type="match status" value="1"/>
</dbReference>
<dbReference type="Gene3D" id="2.60.40.3710">
    <property type="match status" value="1"/>
</dbReference>
<evidence type="ECO:0000256" key="4">
    <source>
        <dbReference type="ARBA" id="ARBA00022960"/>
    </source>
</evidence>
<dbReference type="EMBL" id="WJHE01000112">
    <property type="protein sequence ID" value="MST31672.1"/>
    <property type="molecule type" value="Genomic_DNA"/>
</dbReference>
<organism evidence="10 11">
    <name type="scientific">Acidiferrimicrobium australe</name>
    <dbReference type="NCBI Taxonomy" id="2664430"/>
    <lineage>
        <taxon>Bacteria</taxon>
        <taxon>Bacillati</taxon>
        <taxon>Actinomycetota</taxon>
        <taxon>Acidimicrobiia</taxon>
        <taxon>Acidimicrobiales</taxon>
        <taxon>Acidimicrobiaceae</taxon>
        <taxon>Acidiferrimicrobium</taxon>
    </lineage>
</organism>
<evidence type="ECO:0000256" key="3">
    <source>
        <dbReference type="ARBA" id="ARBA00022729"/>
    </source>
</evidence>
<feature type="active site" description="Nucleophile" evidence="7">
    <location>
        <position position="399"/>
    </location>
</feature>
<evidence type="ECO:0000256" key="8">
    <source>
        <dbReference type="SAM" id="MobiDB-lite"/>
    </source>
</evidence>
<feature type="compositionally biased region" description="Low complexity" evidence="8">
    <location>
        <begin position="184"/>
        <end position="220"/>
    </location>
</feature>
<keyword evidence="3" id="KW-0732">Signal</keyword>
<feature type="region of interest" description="Disordered" evidence="8">
    <location>
        <begin position="180"/>
        <end position="232"/>
    </location>
</feature>
<evidence type="ECO:0000256" key="5">
    <source>
        <dbReference type="ARBA" id="ARBA00022984"/>
    </source>
</evidence>
<name>A0ABW9QPX7_9ACTN</name>
<dbReference type="CDD" id="cd16913">
    <property type="entry name" value="YkuD_like"/>
    <property type="match status" value="1"/>
</dbReference>
<comment type="pathway">
    <text evidence="1 7">Cell wall biogenesis; peptidoglycan biosynthesis.</text>
</comment>
<evidence type="ECO:0000313" key="11">
    <source>
        <dbReference type="Proteomes" id="UP000437736"/>
    </source>
</evidence>
<dbReference type="Pfam" id="PF03734">
    <property type="entry name" value="YkuD"/>
    <property type="match status" value="1"/>
</dbReference>
<dbReference type="PROSITE" id="PS52029">
    <property type="entry name" value="LD_TPASE"/>
    <property type="match status" value="1"/>
</dbReference>
<keyword evidence="11" id="KW-1185">Reference proteome</keyword>
<feature type="domain" description="L,D-TPase catalytic" evidence="9">
    <location>
        <begin position="307"/>
        <end position="427"/>
    </location>
</feature>
<feature type="compositionally biased region" description="Low complexity" evidence="8">
    <location>
        <begin position="40"/>
        <end position="49"/>
    </location>
</feature>
<keyword evidence="6 7" id="KW-0961">Cell wall biogenesis/degradation</keyword>
<dbReference type="Proteomes" id="UP000437736">
    <property type="component" value="Unassembled WGS sequence"/>
</dbReference>